<dbReference type="Proteomes" id="UP000011669">
    <property type="component" value="Unassembled WGS sequence"/>
</dbReference>
<keyword evidence="1" id="KW-0472">Membrane</keyword>
<dbReference type="STRING" id="1227455.C449_06476"/>
<evidence type="ECO:0000256" key="1">
    <source>
        <dbReference type="SAM" id="Phobius"/>
    </source>
</evidence>
<sequence>MVVDFLAPATLGNTVGVVVFVALLNYSQTRDHRIRNRDCRVLALGWSVVL</sequence>
<accession>M0MN62</accession>
<dbReference type="PATRIC" id="fig|1227455.4.peg.1320"/>
<dbReference type="AlphaFoldDB" id="M0MN62"/>
<proteinExistence type="predicted"/>
<dbReference type="EMBL" id="AOMD01000016">
    <property type="protein sequence ID" value="EMA45885.1"/>
    <property type="molecule type" value="Genomic_DNA"/>
</dbReference>
<feature type="transmembrane region" description="Helical" evidence="1">
    <location>
        <begin position="6"/>
        <end position="27"/>
    </location>
</feature>
<comment type="caution">
    <text evidence="2">The sequence shown here is derived from an EMBL/GenBank/DDBJ whole genome shotgun (WGS) entry which is preliminary data.</text>
</comment>
<keyword evidence="3" id="KW-1185">Reference proteome</keyword>
<keyword evidence="1" id="KW-0812">Transmembrane</keyword>
<protein>
    <submittedName>
        <fullName evidence="2">Uncharacterized protein</fullName>
    </submittedName>
</protein>
<keyword evidence="1" id="KW-1133">Transmembrane helix</keyword>
<reference evidence="2 3" key="1">
    <citation type="journal article" date="2014" name="PLoS Genet.">
        <title>Phylogenetically driven sequencing of extremely halophilic archaea reveals strategies for static and dynamic osmo-response.</title>
        <authorList>
            <person name="Becker E.A."/>
            <person name="Seitzer P.M."/>
            <person name="Tritt A."/>
            <person name="Larsen D."/>
            <person name="Krusor M."/>
            <person name="Yao A.I."/>
            <person name="Wu D."/>
            <person name="Madern D."/>
            <person name="Eisen J.A."/>
            <person name="Darling A.E."/>
            <person name="Facciotti M.T."/>
        </authorList>
    </citation>
    <scope>NUCLEOTIDE SEQUENCE [LARGE SCALE GENOMIC DNA]</scope>
    <source>
        <strain evidence="2 3">DSM 5350</strain>
    </source>
</reference>
<dbReference type="InParanoid" id="M0MN62"/>
<evidence type="ECO:0000313" key="2">
    <source>
        <dbReference type="EMBL" id="EMA45885.1"/>
    </source>
</evidence>
<gene>
    <name evidence="2" type="ORF">C449_06476</name>
</gene>
<name>M0MN62_9EURY</name>
<organism evidence="2 3">
    <name type="scientific">Halococcus saccharolyticus DSM 5350</name>
    <dbReference type="NCBI Taxonomy" id="1227455"/>
    <lineage>
        <taxon>Archaea</taxon>
        <taxon>Methanobacteriati</taxon>
        <taxon>Methanobacteriota</taxon>
        <taxon>Stenosarchaea group</taxon>
        <taxon>Halobacteria</taxon>
        <taxon>Halobacteriales</taxon>
        <taxon>Halococcaceae</taxon>
        <taxon>Halococcus</taxon>
    </lineage>
</organism>
<evidence type="ECO:0000313" key="3">
    <source>
        <dbReference type="Proteomes" id="UP000011669"/>
    </source>
</evidence>